<evidence type="ECO:0000313" key="4">
    <source>
        <dbReference type="Proteomes" id="UP000215999"/>
    </source>
</evidence>
<proteinExistence type="predicted"/>
<accession>A0ABX4FWV9</accession>
<dbReference type="EMBL" id="NOIF01000091">
    <property type="protein sequence ID" value="OZS43246.1"/>
    <property type="molecule type" value="Genomic_DNA"/>
</dbReference>
<comment type="caution">
    <text evidence="3">The sequence shown here is derived from an EMBL/GenBank/DDBJ whole genome shotgun (WGS) entry which is preliminary data.</text>
</comment>
<gene>
    <name evidence="3" type="ORF">ASV53_14175</name>
</gene>
<dbReference type="RefSeq" id="WP_094957544.1">
    <property type="nucleotide sequence ID" value="NZ_NOIF01000091.1"/>
</dbReference>
<dbReference type="InterPro" id="IPR035923">
    <property type="entry name" value="TT1751-like_sf"/>
</dbReference>
<dbReference type="InterPro" id="IPR005180">
    <property type="entry name" value="DUF302"/>
</dbReference>
<reference evidence="3 4" key="1">
    <citation type="journal article" date="2016" name="Antonie Van Leeuwenhoek">
        <title>Photobacterium sanguinicancri sp. nov. isolated from marine animals.</title>
        <authorList>
            <person name="Gomez-Gil B."/>
            <person name="Roque A."/>
            <person name="Rotllant G."/>
            <person name="Romalde J.L."/>
            <person name="Doce A."/>
            <person name="Eggermont M."/>
            <person name="Defoirdt T."/>
        </authorList>
    </citation>
    <scope>NUCLEOTIDE SEQUENCE [LARGE SCALE GENOMIC DNA]</scope>
    <source>
        <strain evidence="3 4">CAIM 1827</strain>
    </source>
</reference>
<dbReference type="PANTHER" id="PTHR38342:SF2">
    <property type="entry name" value="INNER MEMBRANE OR EXPORTED"/>
    <property type="match status" value="1"/>
</dbReference>
<feature type="chain" id="PRO_5046955173" description="DUF302 domain-containing protein" evidence="1">
    <location>
        <begin position="21"/>
        <end position="149"/>
    </location>
</feature>
<evidence type="ECO:0000259" key="2">
    <source>
        <dbReference type="Pfam" id="PF03625"/>
    </source>
</evidence>
<sequence>MGKYFIGGVLAFVLSTTANADNGLITLKSSLSVNETADKFEKVAQEKGMVIFARIDHAQRAEKVGVTLRPTQLVIFGNPKVGSPLMACSQGVAIDLPQKVIVTEDENKQVWLTYNDPQYLVNRHNIRGCDAVIEKVSKALTNFAKSATQ</sequence>
<dbReference type="PANTHER" id="PTHR38342">
    <property type="entry name" value="SLR5037 PROTEIN"/>
    <property type="match status" value="1"/>
</dbReference>
<keyword evidence="1" id="KW-0732">Signal</keyword>
<organism evidence="3 4">
    <name type="scientific">Photobacterium sanguinicancri</name>
    <dbReference type="NCBI Taxonomy" id="875932"/>
    <lineage>
        <taxon>Bacteria</taxon>
        <taxon>Pseudomonadati</taxon>
        <taxon>Pseudomonadota</taxon>
        <taxon>Gammaproteobacteria</taxon>
        <taxon>Vibrionales</taxon>
        <taxon>Vibrionaceae</taxon>
        <taxon>Photobacterium</taxon>
    </lineage>
</organism>
<evidence type="ECO:0000256" key="1">
    <source>
        <dbReference type="SAM" id="SignalP"/>
    </source>
</evidence>
<dbReference type="Gene3D" id="3.30.310.70">
    <property type="entry name" value="TT1751-like domain"/>
    <property type="match status" value="1"/>
</dbReference>
<protein>
    <recommendedName>
        <fullName evidence="2">DUF302 domain-containing protein</fullName>
    </recommendedName>
</protein>
<feature type="domain" description="DUF302" evidence="2">
    <location>
        <begin position="55"/>
        <end position="117"/>
    </location>
</feature>
<dbReference type="Pfam" id="PF03625">
    <property type="entry name" value="DUF302"/>
    <property type="match status" value="1"/>
</dbReference>
<name>A0ABX4FWV9_9GAMM</name>
<dbReference type="Proteomes" id="UP000215999">
    <property type="component" value="Unassembled WGS sequence"/>
</dbReference>
<dbReference type="CDD" id="cd14797">
    <property type="entry name" value="DUF302"/>
    <property type="match status" value="1"/>
</dbReference>
<feature type="signal peptide" evidence="1">
    <location>
        <begin position="1"/>
        <end position="20"/>
    </location>
</feature>
<evidence type="ECO:0000313" key="3">
    <source>
        <dbReference type="EMBL" id="OZS43246.1"/>
    </source>
</evidence>
<keyword evidence="4" id="KW-1185">Reference proteome</keyword>
<dbReference type="SUPFAM" id="SSF103247">
    <property type="entry name" value="TT1751-like"/>
    <property type="match status" value="1"/>
</dbReference>